<feature type="transmembrane region" description="Helical" evidence="1">
    <location>
        <begin position="356"/>
        <end position="378"/>
    </location>
</feature>
<keyword evidence="1" id="KW-0812">Transmembrane</keyword>
<feature type="transmembrane region" description="Helical" evidence="1">
    <location>
        <begin position="203"/>
        <end position="224"/>
    </location>
</feature>
<dbReference type="InParanoid" id="A0A543AQR6"/>
<accession>A0A543AQR6</accession>
<feature type="transmembrane region" description="Helical" evidence="1">
    <location>
        <begin position="101"/>
        <end position="120"/>
    </location>
</feature>
<feature type="transmembrane region" description="Helical" evidence="1">
    <location>
        <begin position="385"/>
        <end position="404"/>
    </location>
</feature>
<dbReference type="EMBL" id="VFOW01000001">
    <property type="protein sequence ID" value="TQL74875.1"/>
    <property type="molecule type" value="Genomic_DNA"/>
</dbReference>
<keyword evidence="3" id="KW-1185">Reference proteome</keyword>
<dbReference type="AlphaFoldDB" id="A0A543AQR6"/>
<keyword evidence="1" id="KW-0472">Membrane</keyword>
<reference evidence="2 3" key="1">
    <citation type="submission" date="2019-06" db="EMBL/GenBank/DDBJ databases">
        <title>Sequencing the genomes of 1000 actinobacteria strains.</title>
        <authorList>
            <person name="Klenk H.-P."/>
        </authorList>
    </citation>
    <scope>NUCLEOTIDE SEQUENCE [LARGE SCALE GENOMIC DNA]</scope>
    <source>
        <strain evidence="2 3">DSM 45928</strain>
    </source>
</reference>
<dbReference type="RefSeq" id="WP_142034306.1">
    <property type="nucleotide sequence ID" value="NZ_JBHTGS010000002.1"/>
</dbReference>
<dbReference type="Proteomes" id="UP000317043">
    <property type="component" value="Unassembled WGS sequence"/>
</dbReference>
<dbReference type="Pfam" id="PF13687">
    <property type="entry name" value="DUF4153"/>
    <property type="match status" value="1"/>
</dbReference>
<sequence length="492" mass="53106">MTEKMSPAPMVAVAGPAPMPLGRLRHIRGDAPQWLLWLCAGVALLLSWSIIRDRLGLGVTVGGLALLGVTMWRTERTLPMQRGALALLSAALWTVPAWRDAGWVVFLAILAAMFTTWFTVAMSTQLSGLLPLLVTPMTEIPAGAVWAAKSTRRVNQDLAVRVIQTAMLSIGLAILFGGLFAAADPAFAGVMNWLFSGLSVPLVTARLVVTGLFLAVILGLVHWAGSKPTVDGWPWQPTRVGRLDWLAPLIVVNAVFVLFIVLQARTLFGGDDYVMDTAGLTYAEYARSGFWLLSIITVLSLAVIAAGARWAPRSTRGDRWVLRVVLGGLSLMSLVVVVSALARMDLYSQVYGLTRLRVWVFAVEVWIGVLFCLVLFCGIRLRAAWLARAAVGTGAAVIVALAAINPEALIAQQNLERYDATGDIDLTYLGGLSPDALAVVDDRLDGEKRDCVVSRMLGDLDGGDDLLSWNLSRAVAAERYSDTSSLSCRAWH</sequence>
<comment type="caution">
    <text evidence="2">The sequence shown here is derived from an EMBL/GenBank/DDBJ whole genome shotgun (WGS) entry which is preliminary data.</text>
</comment>
<organism evidence="2 3">
    <name type="scientific">Stackebrandtia endophytica</name>
    <dbReference type="NCBI Taxonomy" id="1496996"/>
    <lineage>
        <taxon>Bacteria</taxon>
        <taxon>Bacillati</taxon>
        <taxon>Actinomycetota</taxon>
        <taxon>Actinomycetes</taxon>
        <taxon>Glycomycetales</taxon>
        <taxon>Glycomycetaceae</taxon>
        <taxon>Stackebrandtia</taxon>
    </lineage>
</organism>
<feature type="transmembrane region" description="Helical" evidence="1">
    <location>
        <begin position="320"/>
        <end position="344"/>
    </location>
</feature>
<feature type="transmembrane region" description="Helical" evidence="1">
    <location>
        <begin position="57"/>
        <end position="74"/>
    </location>
</feature>
<feature type="transmembrane region" description="Helical" evidence="1">
    <location>
        <begin position="158"/>
        <end position="183"/>
    </location>
</feature>
<evidence type="ECO:0000256" key="1">
    <source>
        <dbReference type="SAM" id="Phobius"/>
    </source>
</evidence>
<dbReference type="OrthoDB" id="9767931at2"/>
<protein>
    <submittedName>
        <fullName evidence="2">Uncharacterized protein DUF4173</fullName>
    </submittedName>
</protein>
<feature type="transmembrane region" description="Helical" evidence="1">
    <location>
        <begin position="126"/>
        <end position="146"/>
    </location>
</feature>
<name>A0A543AQR6_9ACTN</name>
<feature type="transmembrane region" description="Helical" evidence="1">
    <location>
        <begin position="288"/>
        <end position="308"/>
    </location>
</feature>
<feature type="transmembrane region" description="Helical" evidence="1">
    <location>
        <begin position="34"/>
        <end position="51"/>
    </location>
</feature>
<evidence type="ECO:0000313" key="3">
    <source>
        <dbReference type="Proteomes" id="UP000317043"/>
    </source>
</evidence>
<evidence type="ECO:0000313" key="2">
    <source>
        <dbReference type="EMBL" id="TQL74875.1"/>
    </source>
</evidence>
<feature type="transmembrane region" description="Helical" evidence="1">
    <location>
        <begin position="245"/>
        <end position="268"/>
    </location>
</feature>
<gene>
    <name evidence="2" type="ORF">FB566_0364</name>
</gene>
<keyword evidence="1" id="KW-1133">Transmembrane helix</keyword>
<dbReference type="InterPro" id="IPR025291">
    <property type="entry name" value="DUF4153"/>
</dbReference>
<proteinExistence type="predicted"/>